<dbReference type="PANTHER" id="PTHR10000:SF8">
    <property type="entry name" value="HAD SUPERFAMILY HYDROLASE-LIKE, TYPE 3"/>
    <property type="match status" value="1"/>
</dbReference>
<dbReference type="EMBL" id="CP024962">
    <property type="protein sequence ID" value="ATZ16180.1"/>
    <property type="molecule type" value="Genomic_DNA"/>
</dbReference>
<dbReference type="SFLD" id="SFLDS00003">
    <property type="entry name" value="Haloacid_Dehalogenase"/>
    <property type="match status" value="1"/>
</dbReference>
<organism evidence="1 2">
    <name type="scientific">Entomoplasma freundtii</name>
    <dbReference type="NCBI Taxonomy" id="74700"/>
    <lineage>
        <taxon>Bacteria</taxon>
        <taxon>Bacillati</taxon>
        <taxon>Mycoplasmatota</taxon>
        <taxon>Mollicutes</taxon>
        <taxon>Entomoplasmatales</taxon>
        <taxon>Entomoplasmataceae</taxon>
        <taxon>Entomoplasma</taxon>
    </lineage>
</organism>
<reference evidence="1 2" key="1">
    <citation type="submission" date="2017-11" db="EMBL/GenBank/DDBJ databases">
        <title>Genome sequence of Entomoplasma freundtii BARC 318 (ATCC 51999).</title>
        <authorList>
            <person name="Lo W.-S."/>
            <person name="Gasparich G.E."/>
            <person name="Kuo C.-H."/>
        </authorList>
    </citation>
    <scope>NUCLEOTIDE SEQUENCE [LARGE SCALE GENOMIC DNA]</scope>
    <source>
        <strain evidence="1 2">BARC 318</strain>
    </source>
</reference>
<gene>
    <name evidence="1" type="ORF">EFREU_v1c01530</name>
</gene>
<keyword evidence="2" id="KW-1185">Reference proteome</keyword>
<dbReference type="InterPro" id="IPR000150">
    <property type="entry name" value="Cof"/>
</dbReference>
<dbReference type="NCBIfam" id="TIGR00099">
    <property type="entry name" value="Cof-subfamily"/>
    <property type="match status" value="1"/>
</dbReference>
<dbReference type="SUPFAM" id="SSF56784">
    <property type="entry name" value="HAD-like"/>
    <property type="match status" value="1"/>
</dbReference>
<dbReference type="KEGG" id="efr:EFREU_v1c01530"/>
<dbReference type="GO" id="GO:0005829">
    <property type="term" value="C:cytosol"/>
    <property type="evidence" value="ECO:0007669"/>
    <property type="project" value="TreeGrafter"/>
</dbReference>
<sequence length="281" mass="31710">MYKQNAIIFSDLDGTLLADDHCPSPETIAGIQSLYEEGYYLVPITARSTNDILNLAKKLKIDQHGGIIAGNNGAQIFDFKTQSWIRRDYIPSEVVEKIFRDNYGHHKAKVNFFGDDTVYVFNKGDNSYYWAEVANMKYVIANSPEKIISPIAHLTIVLKKGTSLEDSRAFVTKLYKDFDGKATIHQYTDRVIEIMPLNVNKGHAAKMIMNHLAVESKKTKSYAFGDGYNDLSLLTAVDVGVAMQNATLELLDIADDVTEFNNDKNGVWHYIETKILKKKEI</sequence>
<dbReference type="OrthoDB" id="9810101at2"/>
<dbReference type="SFLD" id="SFLDG01140">
    <property type="entry name" value="C2.B:_Phosphomannomutase_and_P"/>
    <property type="match status" value="1"/>
</dbReference>
<name>A0A2K8NQS0_9MOLU</name>
<dbReference type="PANTHER" id="PTHR10000">
    <property type="entry name" value="PHOSPHOSERINE PHOSPHATASE"/>
    <property type="match status" value="1"/>
</dbReference>
<dbReference type="Proteomes" id="UP000232222">
    <property type="component" value="Chromosome"/>
</dbReference>
<proteinExistence type="predicted"/>
<evidence type="ECO:0000313" key="2">
    <source>
        <dbReference type="Proteomes" id="UP000232222"/>
    </source>
</evidence>
<dbReference type="GO" id="GO:0016791">
    <property type="term" value="F:phosphatase activity"/>
    <property type="evidence" value="ECO:0007669"/>
    <property type="project" value="TreeGrafter"/>
</dbReference>
<dbReference type="PROSITE" id="PS01228">
    <property type="entry name" value="COF_1"/>
    <property type="match status" value="1"/>
</dbReference>
<dbReference type="Gene3D" id="3.30.1240.10">
    <property type="match status" value="1"/>
</dbReference>
<dbReference type="InterPro" id="IPR036412">
    <property type="entry name" value="HAD-like_sf"/>
</dbReference>
<dbReference type="RefSeq" id="WP_100609139.1">
    <property type="nucleotide sequence ID" value="NZ_CP024962.1"/>
</dbReference>
<dbReference type="InterPro" id="IPR023214">
    <property type="entry name" value="HAD_sf"/>
</dbReference>
<dbReference type="InterPro" id="IPR006379">
    <property type="entry name" value="HAD-SF_hydro_IIB"/>
</dbReference>
<accession>A0A2K8NQS0</accession>
<evidence type="ECO:0000313" key="1">
    <source>
        <dbReference type="EMBL" id="ATZ16180.1"/>
    </source>
</evidence>
<dbReference type="Pfam" id="PF08282">
    <property type="entry name" value="Hydrolase_3"/>
    <property type="match status" value="1"/>
</dbReference>
<keyword evidence="1" id="KW-0378">Hydrolase</keyword>
<dbReference type="Gene3D" id="3.40.50.1000">
    <property type="entry name" value="HAD superfamily/HAD-like"/>
    <property type="match status" value="1"/>
</dbReference>
<dbReference type="NCBIfam" id="TIGR01484">
    <property type="entry name" value="HAD-SF-IIB"/>
    <property type="match status" value="1"/>
</dbReference>
<dbReference type="GO" id="GO:0000287">
    <property type="term" value="F:magnesium ion binding"/>
    <property type="evidence" value="ECO:0007669"/>
    <property type="project" value="TreeGrafter"/>
</dbReference>
<protein>
    <submittedName>
        <fullName evidence="1">HAD superfamily hydrolase</fullName>
    </submittedName>
</protein>
<dbReference type="PROSITE" id="PS01229">
    <property type="entry name" value="COF_2"/>
    <property type="match status" value="1"/>
</dbReference>
<dbReference type="AlphaFoldDB" id="A0A2K8NQS0"/>